<dbReference type="InterPro" id="IPR021514">
    <property type="entry name" value="DUF3176"/>
</dbReference>
<dbReference type="STRING" id="1213859.L2FXB5"/>
<name>L2FXB5_COLFN</name>
<gene>
    <name evidence="3" type="ORF">CGGC5_9006</name>
</gene>
<dbReference type="PANTHER" id="PTHR35394">
    <property type="entry name" value="DUF3176 DOMAIN-CONTAINING PROTEIN"/>
    <property type="match status" value="1"/>
</dbReference>
<dbReference type="Pfam" id="PF11374">
    <property type="entry name" value="DUF3176"/>
    <property type="match status" value="1"/>
</dbReference>
<keyword evidence="2" id="KW-0812">Transmembrane</keyword>
<feature type="transmembrane region" description="Helical" evidence="2">
    <location>
        <begin position="215"/>
        <end position="234"/>
    </location>
</feature>
<proteinExistence type="predicted"/>
<feature type="region of interest" description="Disordered" evidence="1">
    <location>
        <begin position="1"/>
        <end position="82"/>
    </location>
</feature>
<keyword evidence="2" id="KW-0472">Membrane</keyword>
<reference evidence="3" key="1">
    <citation type="submission" date="2012-08" db="EMBL/GenBank/DDBJ databases">
        <title>Genome analysis of Colletotrichum orbiculare and Colletotrichum fructicola.</title>
        <authorList>
            <person name="Gan P.H.P."/>
            <person name="Ikeda K."/>
            <person name="Irieda H."/>
            <person name="Narusaka M."/>
            <person name="O'Connell R.J."/>
            <person name="Narusaka Y."/>
            <person name="Takano Y."/>
            <person name="Kubo Y."/>
            <person name="Shirasu K."/>
        </authorList>
    </citation>
    <scope>NUCLEOTIDE SEQUENCE</scope>
    <source>
        <strain evidence="3">Nara gc5</strain>
    </source>
</reference>
<dbReference type="PANTHER" id="PTHR35394:SF5">
    <property type="entry name" value="DUF3176 DOMAIN-CONTAINING PROTEIN"/>
    <property type="match status" value="1"/>
</dbReference>
<keyword evidence="2" id="KW-1133">Transmembrane helix</keyword>
<accession>L2FXB5</accession>
<feature type="transmembrane region" description="Helical" evidence="2">
    <location>
        <begin position="113"/>
        <end position="137"/>
    </location>
</feature>
<protein>
    <submittedName>
        <fullName evidence="3">Uncharacterized protein</fullName>
    </submittedName>
</protein>
<dbReference type="AlphaFoldDB" id="L2FXB5"/>
<sequence>MELQPISNSGLRRIRRKPVPSLPSPISEEADPIDTAYEPLLHTQDEDISVSTELSNSRGRHEKGARLGDKTVQESDTSSLKSIPKTDWRPVSLRLEEKQIPWTIPAEKIFNGWWLEIFCCWLSIASLGALVVLLYGFNDQPLPDWPSGITVNTAVAFISTVARTAFTVPVAEGLSQCKWNWFKKKPRHLRDFDLFDSASRGPWGSMSLLIRTKGWGVGILSAILLVSAVATSTLTQSAISYPERNITGTSEEQATAWRLDGYIERLGDGGLNVTDLLKVAKNEYSTTSLTLPNGVNMTADETDRVIVESREPMSDYNPDILLSRIINYSIIYWNGTLKRPQAADVVMHWCVNTYDAKMENNKLQTPRMLSHTECERSESAGIWLSSPAENFAANIIGGVRITRVLKEAITGESVGDPTKRITTGSDRLLHAMAEIKFEYDGRDEEEPPTEQDLQNIWWAAIDGMAENIETGLLNFLLGDDGKVVVGTAWTKETYIKVRWEWLTFLAVQVCLSVIILVMIIWETAVADVDIIKSSTLPALFAINSEELANIEHRFEEGEPLVEKGHQQVVPRGIGGQLYKTGGKWILRSR</sequence>
<organism evidence="3">
    <name type="scientific">Colletotrichum fructicola (strain Nara gc5)</name>
    <name type="common">Anthracnose fungus</name>
    <name type="synonym">Colletotrichum gloeosporioides (strain Nara gc5)</name>
    <dbReference type="NCBI Taxonomy" id="1213859"/>
    <lineage>
        <taxon>Eukaryota</taxon>
        <taxon>Fungi</taxon>
        <taxon>Dikarya</taxon>
        <taxon>Ascomycota</taxon>
        <taxon>Pezizomycotina</taxon>
        <taxon>Sordariomycetes</taxon>
        <taxon>Hypocreomycetidae</taxon>
        <taxon>Glomerellales</taxon>
        <taxon>Glomerellaceae</taxon>
        <taxon>Colletotrichum</taxon>
        <taxon>Colletotrichum gloeosporioides species complex</taxon>
    </lineage>
</organism>
<feature type="transmembrane region" description="Helical" evidence="2">
    <location>
        <begin position="501"/>
        <end position="521"/>
    </location>
</feature>
<dbReference type="EMBL" id="KB020785">
    <property type="protein sequence ID" value="ELA30800.1"/>
    <property type="molecule type" value="Genomic_DNA"/>
</dbReference>
<evidence type="ECO:0000313" key="3">
    <source>
        <dbReference type="EMBL" id="ELA30800.1"/>
    </source>
</evidence>
<evidence type="ECO:0000256" key="2">
    <source>
        <dbReference type="SAM" id="Phobius"/>
    </source>
</evidence>
<feature type="compositionally biased region" description="Basic and acidic residues" evidence="1">
    <location>
        <begin position="62"/>
        <end position="73"/>
    </location>
</feature>
<dbReference type="HOGENOM" id="CLU_015092_5_2_1"/>
<feature type="compositionally biased region" description="Polar residues" evidence="1">
    <location>
        <begin position="1"/>
        <end position="10"/>
    </location>
</feature>
<evidence type="ECO:0000256" key="1">
    <source>
        <dbReference type="SAM" id="MobiDB-lite"/>
    </source>
</evidence>